<dbReference type="Gene3D" id="2.40.30.170">
    <property type="match status" value="1"/>
</dbReference>
<evidence type="ECO:0000256" key="4">
    <source>
        <dbReference type="SAM" id="Phobius"/>
    </source>
</evidence>
<dbReference type="PANTHER" id="PTHR32347">
    <property type="entry name" value="EFFLUX SYSTEM COMPONENT YKNX-RELATED"/>
    <property type="match status" value="1"/>
</dbReference>
<organism evidence="8 9">
    <name type="scientific">Candidatus Roizmanbacteria bacterium CG09_land_8_20_14_0_10_41_9</name>
    <dbReference type="NCBI Taxonomy" id="1974850"/>
    <lineage>
        <taxon>Bacteria</taxon>
        <taxon>Candidatus Roizmaniibacteriota</taxon>
    </lineage>
</organism>
<evidence type="ECO:0000256" key="2">
    <source>
        <dbReference type="ARBA" id="ARBA00023054"/>
    </source>
</evidence>
<evidence type="ECO:0000313" key="8">
    <source>
        <dbReference type="EMBL" id="PIS15695.1"/>
    </source>
</evidence>
<evidence type="ECO:0000259" key="6">
    <source>
        <dbReference type="Pfam" id="PF25967"/>
    </source>
</evidence>
<keyword evidence="4" id="KW-1133">Transmembrane helix</keyword>
<dbReference type="InterPro" id="IPR058636">
    <property type="entry name" value="Beta-barrel_YknX"/>
</dbReference>
<dbReference type="Pfam" id="PF25990">
    <property type="entry name" value="Beta-barrel_YknX"/>
    <property type="match status" value="1"/>
</dbReference>
<name>A0A2H0WSU6_9BACT</name>
<keyword evidence="4" id="KW-0472">Membrane</keyword>
<protein>
    <recommendedName>
        <fullName evidence="10">RND efflux pump membrane fusion protein barrel-sandwich domain-containing protein</fullName>
    </recommendedName>
</protein>
<dbReference type="Pfam" id="PF25967">
    <property type="entry name" value="RND-MFP_C"/>
    <property type="match status" value="1"/>
</dbReference>
<sequence length="430" mass="45745">MNPKQLFSKLKGWFFQLSLVKKILLAILVVGLGGFIYSKTVGSTKTKTTYQTTKVQKDILVVTVTGSGQVSTANNGTISTLATGVVSKLYVKDGDEVKTGDKIAEVDLDLSGQQNVAQALSSYQSAKNTLESAKASMYSLQSDMFTQWDEFMGIAQNSTYQNSDGTPNNINRSLPEFHIANDNWLASEAKYKNQQNVVTQAQTALNSSWLSYQQTSSTIYAPMSGIISGLSLQEGSVIVETTSTSNSAQSATKIANIKTKALPMVSINMTEIDVPKIELGDKATVKFDALTDKTFTGKVVSIDTAGSVSSGVTTYPTVIRLDTESDSILSNMAASASIITDTKNNVLVVPVAAVRKNTDGTSYVETMKNGKPVETTVETGLSSSSQVEILSGLSEGDMVITGTSSNGTSKQNSSQTTSIFGGMTGGNRMR</sequence>
<dbReference type="PRINTS" id="PR01490">
    <property type="entry name" value="RTXTOXIND"/>
</dbReference>
<keyword evidence="2" id="KW-0175">Coiled coil</keyword>
<feature type="domain" description="Multidrug resistance protein MdtA-like barrel-sandwich hybrid" evidence="5">
    <location>
        <begin position="82"/>
        <end position="245"/>
    </location>
</feature>
<dbReference type="EMBL" id="PEZG01000054">
    <property type="protein sequence ID" value="PIS15695.1"/>
    <property type="molecule type" value="Genomic_DNA"/>
</dbReference>
<evidence type="ECO:0000259" key="5">
    <source>
        <dbReference type="Pfam" id="PF25917"/>
    </source>
</evidence>
<feature type="domain" description="Multidrug resistance protein MdtA-like C-terminal permuted SH3" evidence="6">
    <location>
        <begin position="345"/>
        <end position="402"/>
    </location>
</feature>
<dbReference type="GO" id="GO:0030313">
    <property type="term" value="C:cell envelope"/>
    <property type="evidence" value="ECO:0007669"/>
    <property type="project" value="UniProtKB-SubCell"/>
</dbReference>
<evidence type="ECO:0000259" key="7">
    <source>
        <dbReference type="Pfam" id="PF25990"/>
    </source>
</evidence>
<proteinExistence type="predicted"/>
<dbReference type="InterPro" id="IPR050465">
    <property type="entry name" value="UPF0194_transport"/>
</dbReference>
<accession>A0A2H0WSU6</accession>
<gene>
    <name evidence="8" type="ORF">COT62_02340</name>
</gene>
<dbReference type="Gene3D" id="2.40.420.20">
    <property type="match status" value="1"/>
</dbReference>
<comment type="subcellular location">
    <subcellularLocation>
        <location evidence="1">Cell envelope</location>
    </subcellularLocation>
</comment>
<feature type="domain" description="YknX-like beta-barrel" evidence="7">
    <location>
        <begin position="265"/>
        <end position="328"/>
    </location>
</feature>
<dbReference type="PANTHER" id="PTHR32347:SF23">
    <property type="entry name" value="BLL5650 PROTEIN"/>
    <property type="match status" value="1"/>
</dbReference>
<evidence type="ECO:0008006" key="10">
    <source>
        <dbReference type="Google" id="ProtNLM"/>
    </source>
</evidence>
<feature type="transmembrane region" description="Helical" evidence="4">
    <location>
        <begin position="12"/>
        <end position="37"/>
    </location>
</feature>
<dbReference type="Proteomes" id="UP000231198">
    <property type="component" value="Unassembled WGS sequence"/>
</dbReference>
<dbReference type="AlphaFoldDB" id="A0A2H0WSU6"/>
<reference evidence="9" key="1">
    <citation type="submission" date="2017-09" db="EMBL/GenBank/DDBJ databases">
        <title>Depth-based differentiation of microbial function through sediment-hosted aquifers and enrichment of novel symbionts in the deep terrestrial subsurface.</title>
        <authorList>
            <person name="Probst A.J."/>
            <person name="Ladd B."/>
            <person name="Jarett J.K."/>
            <person name="Geller-Mcgrath D.E."/>
            <person name="Sieber C.M.K."/>
            <person name="Emerson J.B."/>
            <person name="Anantharaman K."/>
            <person name="Thomas B.C."/>
            <person name="Malmstrom R."/>
            <person name="Stieglmeier M."/>
            <person name="Klingl A."/>
            <person name="Woyke T."/>
            <person name="Ryan C.M."/>
            <person name="Banfield J.F."/>
        </authorList>
    </citation>
    <scope>NUCLEOTIDE SEQUENCE [LARGE SCALE GENOMIC DNA]</scope>
</reference>
<comment type="caution">
    <text evidence="8">The sequence shown here is derived from an EMBL/GenBank/DDBJ whole genome shotgun (WGS) entry which is preliminary data.</text>
</comment>
<dbReference type="Gene3D" id="2.40.50.100">
    <property type="match status" value="1"/>
</dbReference>
<feature type="compositionally biased region" description="Polar residues" evidence="3">
    <location>
        <begin position="404"/>
        <end position="419"/>
    </location>
</feature>
<dbReference type="InterPro" id="IPR058625">
    <property type="entry name" value="MdtA-like_BSH"/>
</dbReference>
<dbReference type="InterPro" id="IPR058627">
    <property type="entry name" value="MdtA-like_C"/>
</dbReference>
<evidence type="ECO:0000256" key="1">
    <source>
        <dbReference type="ARBA" id="ARBA00004196"/>
    </source>
</evidence>
<feature type="region of interest" description="Disordered" evidence="3">
    <location>
        <begin position="404"/>
        <end position="430"/>
    </location>
</feature>
<keyword evidence="4" id="KW-0812">Transmembrane</keyword>
<evidence type="ECO:0000256" key="3">
    <source>
        <dbReference type="SAM" id="MobiDB-lite"/>
    </source>
</evidence>
<dbReference type="Pfam" id="PF25917">
    <property type="entry name" value="BSH_RND"/>
    <property type="match status" value="1"/>
</dbReference>
<evidence type="ECO:0000313" key="9">
    <source>
        <dbReference type="Proteomes" id="UP000231198"/>
    </source>
</evidence>